<dbReference type="InterPro" id="IPR036390">
    <property type="entry name" value="WH_DNA-bd_sf"/>
</dbReference>
<dbReference type="EMBL" id="CP045068">
    <property type="protein sequence ID" value="QFQ90637.1"/>
    <property type="molecule type" value="Genomic_DNA"/>
</dbReference>
<organism evidence="5 6">
    <name type="scientific">Lacticaseibacillus manihotivorans</name>
    <dbReference type="NCBI Taxonomy" id="88233"/>
    <lineage>
        <taxon>Bacteria</taxon>
        <taxon>Bacillati</taxon>
        <taxon>Bacillota</taxon>
        <taxon>Bacilli</taxon>
        <taxon>Lactobacillales</taxon>
        <taxon>Lactobacillaceae</taxon>
        <taxon>Lacticaseibacillus</taxon>
    </lineage>
</organism>
<evidence type="ECO:0000256" key="1">
    <source>
        <dbReference type="ARBA" id="ARBA00011046"/>
    </source>
</evidence>
<dbReference type="GO" id="GO:0003677">
    <property type="term" value="F:DNA binding"/>
    <property type="evidence" value="ECO:0007669"/>
    <property type="project" value="UniProtKB-KW"/>
</dbReference>
<proteinExistence type="inferred from homology"/>
<dbReference type="AlphaFoldDB" id="A0A5P8JN52"/>
<name>A0A5P8JN52_9LACO</name>
<dbReference type="RefSeq" id="WP_056962218.1">
    <property type="nucleotide sequence ID" value="NZ_CP045068.1"/>
</dbReference>
<dbReference type="Proteomes" id="UP000388452">
    <property type="component" value="Chromosome"/>
</dbReference>
<dbReference type="GO" id="GO:0045892">
    <property type="term" value="P:negative regulation of DNA-templated transcription"/>
    <property type="evidence" value="ECO:0007669"/>
    <property type="project" value="InterPro"/>
</dbReference>
<keyword evidence="2" id="KW-0805">Transcription regulation</keyword>
<dbReference type="SUPFAM" id="SSF46785">
    <property type="entry name" value="Winged helix' DNA-binding domain"/>
    <property type="match status" value="1"/>
</dbReference>
<accession>A0A5P8JN52</accession>
<evidence type="ECO:0000256" key="3">
    <source>
        <dbReference type="ARBA" id="ARBA00023125"/>
    </source>
</evidence>
<keyword evidence="3" id="KW-0238">DNA-binding</keyword>
<sequence>MRLLTKRELQMMTALWHSENSLSAKEIGELDPEISMNTILAVLRKLLKSNLIKTDSVEMSGSTLMRKYVPILQEEDYLTSAVSDKALKKIVAQYISESDTNEDLNQLEILIEQRKKDINR</sequence>
<dbReference type="Pfam" id="PF03965">
    <property type="entry name" value="Penicillinase_R"/>
    <property type="match status" value="1"/>
</dbReference>
<evidence type="ECO:0000313" key="5">
    <source>
        <dbReference type="EMBL" id="QFQ90637.1"/>
    </source>
</evidence>
<protein>
    <recommendedName>
        <fullName evidence="7">BlaI/MecI/CopY family transcriptional regulator</fullName>
    </recommendedName>
</protein>
<reference evidence="5 6" key="1">
    <citation type="submission" date="2019-10" db="EMBL/GenBank/DDBJ databases">
        <title>Genome sequencing of Lactobacillus manihotivorans.</title>
        <authorList>
            <person name="Kim K."/>
        </authorList>
    </citation>
    <scope>NUCLEOTIDE SEQUENCE [LARGE SCALE GENOMIC DNA]</scope>
    <source>
        <strain evidence="5 6">LM010</strain>
    </source>
</reference>
<comment type="similarity">
    <text evidence="1">Belongs to the BlaI transcriptional regulatory family.</text>
</comment>
<gene>
    <name evidence="5" type="ORF">LM010_03970</name>
</gene>
<evidence type="ECO:0000256" key="4">
    <source>
        <dbReference type="ARBA" id="ARBA00023163"/>
    </source>
</evidence>
<dbReference type="InterPro" id="IPR005650">
    <property type="entry name" value="BlaI_family"/>
</dbReference>
<evidence type="ECO:0000256" key="2">
    <source>
        <dbReference type="ARBA" id="ARBA00023015"/>
    </source>
</evidence>
<keyword evidence="4" id="KW-0804">Transcription</keyword>
<evidence type="ECO:0008006" key="7">
    <source>
        <dbReference type="Google" id="ProtNLM"/>
    </source>
</evidence>
<dbReference type="InterPro" id="IPR036388">
    <property type="entry name" value="WH-like_DNA-bd_sf"/>
</dbReference>
<evidence type="ECO:0000313" key="6">
    <source>
        <dbReference type="Proteomes" id="UP000388452"/>
    </source>
</evidence>
<dbReference type="Gene3D" id="1.10.10.10">
    <property type="entry name" value="Winged helix-like DNA-binding domain superfamily/Winged helix DNA-binding domain"/>
    <property type="match status" value="1"/>
</dbReference>